<protein>
    <recommendedName>
        <fullName evidence="3">Minor tail protein</fullName>
    </recommendedName>
</protein>
<sequence>MTTNALATGFWSAQSANNARQGRALAQSLFVAASTNSPLSTVRSGVIPTVSDGTYAYDLRVTVASGLSMTVQPGSAVIGRSGQGGYITWNLPAADTVTCDPAPTTNPRNDIVILRVYDVAQGDTVPASGSIAQVEIITGSPAAIPTDPVGPDSTGLISNWSGLPVPAQGNGGGVAIPLARAQVSTGGVITLTDIRRGTSPIGGVRVLLPGDKLTDPSYMPGDISWYNGHRYWDGTAWHGIKTNRYPRIAATGSGASASFTGTINTSYTLASVSIPDPGFPYQVKVSGSIFLSGMSNSSGGVSHQFGAMVDTATLVGPSAAPTANTVGSMFVGQTNSTFANPAFVRTNPTVYTGAHTVYLILQLGSQGPATWGPLNQRSDYEFAVEAIPA</sequence>
<evidence type="ECO:0008006" key="3">
    <source>
        <dbReference type="Google" id="ProtNLM"/>
    </source>
</evidence>
<gene>
    <name evidence="1" type="ORF">ATK30_6861</name>
</gene>
<reference evidence="1 2" key="1">
    <citation type="submission" date="2017-12" db="EMBL/GenBank/DDBJ databases">
        <title>Sequencing the genomes of 1000 Actinobacteria strains.</title>
        <authorList>
            <person name="Klenk H.-P."/>
        </authorList>
    </citation>
    <scope>NUCLEOTIDE SEQUENCE [LARGE SCALE GENOMIC DNA]</scope>
    <source>
        <strain evidence="1 2">DSM 45165</strain>
    </source>
</reference>
<dbReference type="EMBL" id="PJMY01000003">
    <property type="protein sequence ID" value="PKV95928.1"/>
    <property type="molecule type" value="Genomic_DNA"/>
</dbReference>
<accession>A0A2N3WPX6</accession>
<evidence type="ECO:0000313" key="1">
    <source>
        <dbReference type="EMBL" id="PKV95928.1"/>
    </source>
</evidence>
<dbReference type="Proteomes" id="UP000233750">
    <property type="component" value="Unassembled WGS sequence"/>
</dbReference>
<dbReference type="AlphaFoldDB" id="A0A2N3WPX6"/>
<comment type="caution">
    <text evidence="1">The sequence shown here is derived from an EMBL/GenBank/DDBJ whole genome shotgun (WGS) entry which is preliminary data.</text>
</comment>
<proteinExistence type="predicted"/>
<keyword evidence="2" id="KW-1185">Reference proteome</keyword>
<dbReference type="OrthoDB" id="5193571at2"/>
<dbReference type="RefSeq" id="WP_101438859.1">
    <property type="nucleotide sequence ID" value="NZ_PJMY01000003.1"/>
</dbReference>
<name>A0A2N3WPX6_9PSEU</name>
<organism evidence="1 2">
    <name type="scientific">Amycolatopsis echigonensis</name>
    <dbReference type="NCBI Taxonomy" id="2576905"/>
    <lineage>
        <taxon>Bacteria</taxon>
        <taxon>Bacillati</taxon>
        <taxon>Actinomycetota</taxon>
        <taxon>Actinomycetes</taxon>
        <taxon>Pseudonocardiales</taxon>
        <taxon>Pseudonocardiaceae</taxon>
        <taxon>Amycolatopsis</taxon>
    </lineage>
</organism>
<evidence type="ECO:0000313" key="2">
    <source>
        <dbReference type="Proteomes" id="UP000233750"/>
    </source>
</evidence>